<dbReference type="PANTHER" id="PTHR44272:SF3">
    <property type="entry name" value="J DOMAIN-CONTAINING PROTEIN"/>
    <property type="match status" value="1"/>
</dbReference>
<dbReference type="InterPro" id="IPR052812">
    <property type="entry name" value="Plant_DnaJ_domain"/>
</dbReference>
<dbReference type="Proteomes" id="UP000515211">
    <property type="component" value="Chromosome 3"/>
</dbReference>
<sequence length="126" mass="14529">MVQLAMAKDPKRTFFKRLEGLQPCEVSELKAGTHIFAVYGLNNLFLLYHSLLSRAIFVTQKYINTNSTCYHLGDNFFKTASYTIKAVCAKSYEDTTQKLKNIEAQIALARYQEVTERYAKEKQFVL</sequence>
<proteinExistence type="predicted"/>
<reference evidence="1" key="1">
    <citation type="journal article" date="2016" name="Nat. Genet.">
        <title>The genome sequences of Arachis duranensis and Arachis ipaensis, the diploid ancestors of cultivated peanut.</title>
        <authorList>
            <person name="Bertioli D.J."/>
            <person name="Cannon S.B."/>
            <person name="Froenicke L."/>
            <person name="Huang G."/>
            <person name="Farmer A.D."/>
            <person name="Cannon E.K."/>
            <person name="Liu X."/>
            <person name="Gao D."/>
            <person name="Clevenger J."/>
            <person name="Dash S."/>
            <person name="Ren L."/>
            <person name="Moretzsohn M.C."/>
            <person name="Shirasawa K."/>
            <person name="Huang W."/>
            <person name="Vidigal B."/>
            <person name="Abernathy B."/>
            <person name="Chu Y."/>
            <person name="Niederhuth C.E."/>
            <person name="Umale P."/>
            <person name="Araujo A.C."/>
            <person name="Kozik A."/>
            <person name="Kim K.D."/>
            <person name="Burow M.D."/>
            <person name="Varshney R.K."/>
            <person name="Wang X."/>
            <person name="Zhang X."/>
            <person name="Barkley N."/>
            <person name="Guimaraes P.M."/>
            <person name="Isobe S."/>
            <person name="Guo B."/>
            <person name="Liao B."/>
            <person name="Stalker H.T."/>
            <person name="Schmitz R.J."/>
            <person name="Scheffler B.E."/>
            <person name="Leal-Bertioli S.C."/>
            <person name="Xun X."/>
            <person name="Jackson S.A."/>
            <person name="Michelmore R."/>
            <person name="Ozias-Akins P."/>
        </authorList>
    </citation>
    <scope>NUCLEOTIDE SEQUENCE [LARGE SCALE GENOMIC DNA]</scope>
    <source>
        <strain evidence="1">cv. V14167</strain>
    </source>
</reference>
<evidence type="ECO:0000313" key="1">
    <source>
        <dbReference type="Proteomes" id="UP000515211"/>
    </source>
</evidence>
<evidence type="ECO:0000313" key="2">
    <source>
        <dbReference type="RefSeq" id="XP_052115461.1"/>
    </source>
</evidence>
<gene>
    <name evidence="2" type="primary">LOC107478443</name>
</gene>
<dbReference type="GeneID" id="107478443"/>
<dbReference type="AlphaFoldDB" id="A0A9C6TJR3"/>
<organism evidence="1 2">
    <name type="scientific">Arachis duranensis</name>
    <name type="common">Wild peanut</name>
    <dbReference type="NCBI Taxonomy" id="130453"/>
    <lineage>
        <taxon>Eukaryota</taxon>
        <taxon>Viridiplantae</taxon>
        <taxon>Streptophyta</taxon>
        <taxon>Embryophyta</taxon>
        <taxon>Tracheophyta</taxon>
        <taxon>Spermatophyta</taxon>
        <taxon>Magnoliopsida</taxon>
        <taxon>eudicotyledons</taxon>
        <taxon>Gunneridae</taxon>
        <taxon>Pentapetalae</taxon>
        <taxon>rosids</taxon>
        <taxon>fabids</taxon>
        <taxon>Fabales</taxon>
        <taxon>Fabaceae</taxon>
        <taxon>Papilionoideae</taxon>
        <taxon>50 kb inversion clade</taxon>
        <taxon>dalbergioids sensu lato</taxon>
        <taxon>Dalbergieae</taxon>
        <taxon>Pterocarpus clade</taxon>
        <taxon>Arachis</taxon>
    </lineage>
</organism>
<name>A0A9C6TJR3_ARADU</name>
<protein>
    <submittedName>
        <fullName evidence="2">Chaperone protein dnaJ 15 isoform X2</fullName>
    </submittedName>
</protein>
<keyword evidence="1" id="KW-1185">Reference proteome</keyword>
<dbReference type="PANTHER" id="PTHR44272">
    <property type="entry name" value="DNAJ DOMAIN (PROKARYOTIC HEAT SHOCK PROTEIN)"/>
    <property type="match status" value="1"/>
</dbReference>
<dbReference type="RefSeq" id="XP_052115461.1">
    <property type="nucleotide sequence ID" value="XM_052259501.1"/>
</dbReference>
<accession>A0A9C6TJR3</accession>
<reference evidence="2" key="2">
    <citation type="submission" date="2025-08" db="UniProtKB">
        <authorList>
            <consortium name="RefSeq"/>
        </authorList>
    </citation>
    <scope>IDENTIFICATION</scope>
    <source>
        <tissue evidence="2">Whole plant</tissue>
    </source>
</reference>